<accession>A0A804P878</accession>
<dbReference type="Gramene" id="Zm00001eb215340_T001">
    <property type="protein sequence ID" value="Zm00001eb215340_P001"/>
    <property type="gene ID" value="Zm00001eb215340"/>
</dbReference>
<protein>
    <submittedName>
        <fullName evidence="2">Uncharacterized protein</fullName>
    </submittedName>
</protein>
<evidence type="ECO:0000313" key="3">
    <source>
        <dbReference type="Proteomes" id="UP000007305"/>
    </source>
</evidence>
<reference evidence="2" key="3">
    <citation type="submission" date="2021-05" db="UniProtKB">
        <authorList>
            <consortium name="EnsemblPlants"/>
        </authorList>
    </citation>
    <scope>IDENTIFICATION</scope>
    <source>
        <strain evidence="2">cv. B73</strain>
    </source>
</reference>
<organism evidence="2 3">
    <name type="scientific">Zea mays</name>
    <name type="common">Maize</name>
    <dbReference type="NCBI Taxonomy" id="4577"/>
    <lineage>
        <taxon>Eukaryota</taxon>
        <taxon>Viridiplantae</taxon>
        <taxon>Streptophyta</taxon>
        <taxon>Embryophyta</taxon>
        <taxon>Tracheophyta</taxon>
        <taxon>Spermatophyta</taxon>
        <taxon>Magnoliopsida</taxon>
        <taxon>Liliopsida</taxon>
        <taxon>Poales</taxon>
        <taxon>Poaceae</taxon>
        <taxon>PACMAD clade</taxon>
        <taxon>Panicoideae</taxon>
        <taxon>Andropogonodae</taxon>
        <taxon>Andropogoneae</taxon>
        <taxon>Tripsacinae</taxon>
        <taxon>Zea</taxon>
    </lineage>
</organism>
<dbReference type="AlphaFoldDB" id="A0A804P878"/>
<proteinExistence type="predicted"/>
<reference evidence="3" key="1">
    <citation type="journal article" date="2009" name="Science">
        <title>The B73 maize genome: complexity, diversity, and dynamics.</title>
        <authorList>
            <person name="Schnable P.S."/>
            <person name="Ware D."/>
            <person name="Fulton R.S."/>
            <person name="Stein J.C."/>
            <person name="Wei F."/>
            <person name="Pasternak S."/>
            <person name="Liang C."/>
            <person name="Zhang J."/>
            <person name="Fulton L."/>
            <person name="Graves T.A."/>
            <person name="Minx P."/>
            <person name="Reily A.D."/>
            <person name="Courtney L."/>
            <person name="Kruchowski S.S."/>
            <person name="Tomlinson C."/>
            <person name="Strong C."/>
            <person name="Delehaunty K."/>
            <person name="Fronick C."/>
            <person name="Courtney B."/>
            <person name="Rock S.M."/>
            <person name="Belter E."/>
            <person name="Du F."/>
            <person name="Kim K."/>
            <person name="Abbott R.M."/>
            <person name="Cotton M."/>
            <person name="Levy A."/>
            <person name="Marchetto P."/>
            <person name="Ochoa K."/>
            <person name="Jackson S.M."/>
            <person name="Gillam B."/>
            <person name="Chen W."/>
            <person name="Yan L."/>
            <person name="Higginbotham J."/>
            <person name="Cardenas M."/>
            <person name="Waligorski J."/>
            <person name="Applebaum E."/>
            <person name="Phelps L."/>
            <person name="Falcone J."/>
            <person name="Kanchi K."/>
            <person name="Thane T."/>
            <person name="Scimone A."/>
            <person name="Thane N."/>
            <person name="Henke J."/>
            <person name="Wang T."/>
            <person name="Ruppert J."/>
            <person name="Shah N."/>
            <person name="Rotter K."/>
            <person name="Hodges J."/>
            <person name="Ingenthron E."/>
            <person name="Cordes M."/>
            <person name="Kohlberg S."/>
            <person name="Sgro J."/>
            <person name="Delgado B."/>
            <person name="Mead K."/>
            <person name="Chinwalla A."/>
            <person name="Leonard S."/>
            <person name="Crouse K."/>
            <person name="Collura K."/>
            <person name="Kudrna D."/>
            <person name="Currie J."/>
            <person name="He R."/>
            <person name="Angelova A."/>
            <person name="Rajasekar S."/>
            <person name="Mueller T."/>
            <person name="Lomeli R."/>
            <person name="Scara G."/>
            <person name="Ko A."/>
            <person name="Delaney K."/>
            <person name="Wissotski M."/>
            <person name="Lopez G."/>
            <person name="Campos D."/>
            <person name="Braidotti M."/>
            <person name="Ashley E."/>
            <person name="Golser W."/>
            <person name="Kim H."/>
            <person name="Lee S."/>
            <person name="Lin J."/>
            <person name="Dujmic Z."/>
            <person name="Kim W."/>
            <person name="Talag J."/>
            <person name="Zuccolo A."/>
            <person name="Fan C."/>
            <person name="Sebastian A."/>
            <person name="Kramer M."/>
            <person name="Spiegel L."/>
            <person name="Nascimento L."/>
            <person name="Zutavern T."/>
            <person name="Miller B."/>
            <person name="Ambroise C."/>
            <person name="Muller S."/>
            <person name="Spooner W."/>
            <person name="Narechania A."/>
            <person name="Ren L."/>
            <person name="Wei S."/>
            <person name="Kumari S."/>
            <person name="Faga B."/>
            <person name="Levy M.J."/>
            <person name="McMahan L."/>
            <person name="Van Buren P."/>
            <person name="Vaughn M.W."/>
            <person name="Ying K."/>
            <person name="Yeh C.-T."/>
            <person name="Emrich S.J."/>
            <person name="Jia Y."/>
            <person name="Kalyanaraman A."/>
            <person name="Hsia A.-P."/>
            <person name="Barbazuk W.B."/>
            <person name="Baucom R.S."/>
            <person name="Brutnell T.P."/>
            <person name="Carpita N.C."/>
            <person name="Chaparro C."/>
            <person name="Chia J.-M."/>
            <person name="Deragon J.-M."/>
            <person name="Estill J.C."/>
            <person name="Fu Y."/>
            <person name="Jeddeloh J.A."/>
            <person name="Han Y."/>
            <person name="Lee H."/>
            <person name="Li P."/>
            <person name="Lisch D.R."/>
            <person name="Liu S."/>
            <person name="Liu Z."/>
            <person name="Nagel D.H."/>
            <person name="McCann M.C."/>
            <person name="SanMiguel P."/>
            <person name="Myers A.M."/>
            <person name="Nettleton D."/>
            <person name="Nguyen J."/>
            <person name="Penning B.W."/>
            <person name="Ponnala L."/>
            <person name="Schneider K.L."/>
            <person name="Schwartz D.C."/>
            <person name="Sharma A."/>
            <person name="Soderlund C."/>
            <person name="Springer N.M."/>
            <person name="Sun Q."/>
            <person name="Wang H."/>
            <person name="Waterman M."/>
            <person name="Westerman R."/>
            <person name="Wolfgruber T.K."/>
            <person name="Yang L."/>
            <person name="Yu Y."/>
            <person name="Zhang L."/>
            <person name="Zhou S."/>
            <person name="Zhu Q."/>
            <person name="Bennetzen J.L."/>
            <person name="Dawe R.K."/>
            <person name="Jiang J."/>
            <person name="Jiang N."/>
            <person name="Presting G.G."/>
            <person name="Wessler S.R."/>
            <person name="Aluru S."/>
            <person name="Martienssen R.A."/>
            <person name="Clifton S.W."/>
            <person name="McCombie W.R."/>
            <person name="Wing R.A."/>
            <person name="Wilson R.K."/>
        </authorList>
    </citation>
    <scope>NUCLEOTIDE SEQUENCE [LARGE SCALE GENOMIC DNA]</scope>
    <source>
        <strain evidence="3">cv. B73</strain>
    </source>
</reference>
<dbReference type="InParanoid" id="A0A804P878"/>
<dbReference type="Proteomes" id="UP000007305">
    <property type="component" value="Chromosome 5"/>
</dbReference>
<feature type="region of interest" description="Disordered" evidence="1">
    <location>
        <begin position="1"/>
        <end position="36"/>
    </location>
</feature>
<keyword evidence="3" id="KW-1185">Reference proteome</keyword>
<evidence type="ECO:0000256" key="1">
    <source>
        <dbReference type="SAM" id="MobiDB-lite"/>
    </source>
</evidence>
<sequence length="116" mass="12993">MAAISAFTASASWKNPRRRSSVTPPAPDSGSSIPSPPASRSFIAAFFSWIGVLKLTERVGQTMSCWKMAFKTSVWRKIDSYIGILEKRAQEPEYIMWREAYSLEGLTDEDGKPESR</sequence>
<dbReference type="EnsemblPlants" id="Zm00001eb215340_T001">
    <property type="protein sequence ID" value="Zm00001eb215340_P001"/>
    <property type="gene ID" value="Zm00001eb215340"/>
</dbReference>
<evidence type="ECO:0000313" key="2">
    <source>
        <dbReference type="EnsemblPlants" id="Zm00001eb215340_P001"/>
    </source>
</evidence>
<name>A0A804P878_MAIZE</name>
<reference evidence="2" key="2">
    <citation type="submission" date="2019-07" db="EMBL/GenBank/DDBJ databases">
        <authorList>
            <person name="Seetharam A."/>
            <person name="Woodhouse M."/>
            <person name="Cannon E."/>
        </authorList>
    </citation>
    <scope>NUCLEOTIDE SEQUENCE [LARGE SCALE GENOMIC DNA]</scope>
    <source>
        <strain evidence="2">cv. B73</strain>
    </source>
</reference>